<feature type="transmembrane region" description="Helical" evidence="1">
    <location>
        <begin position="80"/>
        <end position="97"/>
    </location>
</feature>
<reference evidence="2 3" key="1">
    <citation type="submission" date="2019-03" db="EMBL/GenBank/DDBJ databases">
        <title>Genomic Encyclopedia of Type Strains, Phase IV (KMG-IV): sequencing the most valuable type-strain genomes for metagenomic binning, comparative biology and taxonomic classification.</title>
        <authorList>
            <person name="Goeker M."/>
        </authorList>
    </citation>
    <scope>NUCLEOTIDE SEQUENCE [LARGE SCALE GENOMIC DNA]</scope>
    <source>
        <strain evidence="2 3">DSM 24984</strain>
    </source>
</reference>
<name>A0A4R1K7G4_9BACT</name>
<accession>A0A4R1K7G4</accession>
<sequence length="100" mass="10971">MTDRVLKERIAKLYTMTTKAGIVLAVGVILLSLFGGSVFRSDTGLDYYAAMATAFMFIATPFAGVLLAFFHYLSEKNRPMVLFSLAIILVLVISVIFKLG</sequence>
<feature type="transmembrane region" description="Helical" evidence="1">
    <location>
        <begin position="21"/>
        <end position="41"/>
    </location>
</feature>
<evidence type="ECO:0008006" key="4">
    <source>
        <dbReference type="Google" id="ProtNLM"/>
    </source>
</evidence>
<dbReference type="EMBL" id="SMGG01000005">
    <property type="protein sequence ID" value="TCK59980.1"/>
    <property type="molecule type" value="Genomic_DNA"/>
</dbReference>
<evidence type="ECO:0000313" key="2">
    <source>
        <dbReference type="EMBL" id="TCK59980.1"/>
    </source>
</evidence>
<evidence type="ECO:0000313" key="3">
    <source>
        <dbReference type="Proteomes" id="UP000294614"/>
    </source>
</evidence>
<keyword evidence="1" id="KW-0472">Membrane</keyword>
<keyword evidence="3" id="KW-1185">Reference proteome</keyword>
<evidence type="ECO:0000256" key="1">
    <source>
        <dbReference type="SAM" id="Phobius"/>
    </source>
</evidence>
<comment type="caution">
    <text evidence="2">The sequence shown here is derived from an EMBL/GenBank/DDBJ whole genome shotgun (WGS) entry which is preliminary data.</text>
</comment>
<gene>
    <name evidence="2" type="ORF">C8D98_2152</name>
</gene>
<keyword evidence="1" id="KW-0812">Transmembrane</keyword>
<keyword evidence="1" id="KW-1133">Transmembrane helix</keyword>
<proteinExistence type="predicted"/>
<protein>
    <recommendedName>
        <fullName evidence="4">DUF1634 domain-containing protein</fullName>
    </recommendedName>
</protein>
<dbReference type="Proteomes" id="UP000294614">
    <property type="component" value="Unassembled WGS sequence"/>
</dbReference>
<organism evidence="2 3">
    <name type="scientific">Seleniivibrio woodruffii</name>
    <dbReference type="NCBI Taxonomy" id="1078050"/>
    <lineage>
        <taxon>Bacteria</taxon>
        <taxon>Pseudomonadati</taxon>
        <taxon>Deferribacterota</taxon>
        <taxon>Deferribacteres</taxon>
        <taxon>Deferribacterales</taxon>
        <taxon>Geovibrionaceae</taxon>
        <taxon>Seleniivibrio</taxon>
    </lineage>
</organism>
<dbReference type="RefSeq" id="WP_132874127.1">
    <property type="nucleotide sequence ID" value="NZ_JAJUHT010000016.1"/>
</dbReference>
<dbReference type="AlphaFoldDB" id="A0A4R1K7G4"/>
<feature type="transmembrane region" description="Helical" evidence="1">
    <location>
        <begin position="47"/>
        <end position="73"/>
    </location>
</feature>